<dbReference type="AlphaFoldDB" id="A5EUU8"/>
<dbReference type="InterPro" id="IPR008703">
    <property type="entry name" value="NqrA"/>
</dbReference>
<keyword evidence="1 8" id="KW-0813">Transport</keyword>
<gene>
    <name evidence="8 12" type="primary">nqrA</name>
    <name evidence="12" type="ordered locus">DNO_0811</name>
</gene>
<organism evidence="12 13">
    <name type="scientific">Dichelobacter nodosus (strain VCS1703A)</name>
    <dbReference type="NCBI Taxonomy" id="246195"/>
    <lineage>
        <taxon>Bacteria</taxon>
        <taxon>Pseudomonadati</taxon>
        <taxon>Pseudomonadota</taxon>
        <taxon>Gammaproteobacteria</taxon>
        <taxon>Cardiobacteriales</taxon>
        <taxon>Cardiobacteriaceae</taxon>
        <taxon>Dichelobacter</taxon>
    </lineage>
</organism>
<dbReference type="InterPro" id="IPR022615">
    <property type="entry name" value="NqrA_C_domain"/>
</dbReference>
<keyword evidence="7 8" id="KW-0739">Sodium transport</keyword>
<keyword evidence="2 8" id="KW-1278">Translocase</keyword>
<dbReference type="STRING" id="246195.DNO_0811"/>
<keyword evidence="3 8" id="KW-0520">NAD</keyword>
<comment type="similarity">
    <text evidence="8">Belongs to the NqrA family.</text>
</comment>
<comment type="function">
    <text evidence="8">NQR complex catalyzes the reduction of ubiquinone-1 to ubiquinol by two successive reactions, coupled with the transport of Na(+) ions from the cytoplasm to the periplasm. NqrA to NqrE are probably involved in the second step, the conversion of ubisemiquinone to ubiquinol.</text>
</comment>
<dbReference type="EMBL" id="CP000513">
    <property type="protein sequence ID" value="ABQ13175.1"/>
    <property type="molecule type" value="Genomic_DNA"/>
</dbReference>
<dbReference type="OrthoDB" id="9774536at2"/>
<dbReference type="KEGG" id="dno:DNO_0811"/>
<evidence type="ECO:0000256" key="6">
    <source>
        <dbReference type="ARBA" id="ARBA00023075"/>
    </source>
</evidence>
<evidence type="ECO:0000259" key="11">
    <source>
        <dbReference type="Pfam" id="PF24836"/>
    </source>
</evidence>
<keyword evidence="12" id="KW-0560">Oxidoreductase</keyword>
<dbReference type="EC" id="7.2.1.1" evidence="8"/>
<dbReference type="RefSeq" id="WP_012031135.1">
    <property type="nucleotide sequence ID" value="NC_009446.1"/>
</dbReference>
<keyword evidence="4 8" id="KW-0915">Sodium</keyword>
<dbReference type="InterPro" id="IPR056148">
    <property type="entry name" value="NQRA_2nd"/>
</dbReference>
<dbReference type="GO" id="GO:0006814">
    <property type="term" value="P:sodium ion transport"/>
    <property type="evidence" value="ECO:0007669"/>
    <property type="project" value="UniProtKB-UniRule"/>
</dbReference>
<evidence type="ECO:0000256" key="4">
    <source>
        <dbReference type="ARBA" id="ARBA00023053"/>
    </source>
</evidence>
<dbReference type="Pfam" id="PF24836">
    <property type="entry name" value="NQRA_2nd"/>
    <property type="match status" value="1"/>
</dbReference>
<dbReference type="Proteomes" id="UP000000248">
    <property type="component" value="Chromosome"/>
</dbReference>
<dbReference type="Pfam" id="PF05896">
    <property type="entry name" value="NQRA_N"/>
    <property type="match status" value="1"/>
</dbReference>
<dbReference type="HAMAP" id="MF_00425">
    <property type="entry name" value="NqrA"/>
    <property type="match status" value="1"/>
</dbReference>
<dbReference type="HOGENOM" id="CLU_046656_0_0_6"/>
<proteinExistence type="inferred from homology"/>
<evidence type="ECO:0000256" key="7">
    <source>
        <dbReference type="ARBA" id="ARBA00023201"/>
    </source>
</evidence>
<reference evidence="12 13" key="1">
    <citation type="journal article" date="2007" name="Nat. Biotechnol.">
        <title>Genome sequence and identification of candidate vaccine antigens from the animal pathogen Dichelobacter nodosus.</title>
        <authorList>
            <person name="Myers G.S."/>
            <person name="Parker D."/>
            <person name="Al-Hasani K."/>
            <person name="Kennan R.M."/>
            <person name="Seemann T."/>
            <person name="Ren Q."/>
            <person name="Badger J.H."/>
            <person name="Selengut J.D."/>
            <person name="Deboy R.T."/>
            <person name="Tettelin H."/>
            <person name="Boyce J.D."/>
            <person name="McCarl V.P."/>
            <person name="Han X."/>
            <person name="Nelson W.C."/>
            <person name="Madupu R."/>
            <person name="Mohamoud Y."/>
            <person name="Holley T."/>
            <person name="Fedorova N."/>
            <person name="Khouri H."/>
            <person name="Bottomley S.P."/>
            <person name="Whittington R.J."/>
            <person name="Adler B."/>
            <person name="Songer J.G."/>
            <person name="Rood J.I."/>
            <person name="Paulsen I.T."/>
        </authorList>
    </citation>
    <scope>NUCLEOTIDE SEQUENCE [LARGE SCALE GENOMIC DNA]</scope>
    <source>
        <strain evidence="12 13">VCS1703A</strain>
    </source>
</reference>
<evidence type="ECO:0000313" key="12">
    <source>
        <dbReference type="EMBL" id="ABQ13175.1"/>
    </source>
</evidence>
<evidence type="ECO:0000256" key="3">
    <source>
        <dbReference type="ARBA" id="ARBA00023027"/>
    </source>
</evidence>
<dbReference type="PANTHER" id="PTHR37839:SF1">
    <property type="entry name" value="NA(+)-TRANSLOCATING NADH-QUINONE REDUCTASE SUBUNIT A"/>
    <property type="match status" value="1"/>
</dbReference>
<dbReference type="NCBIfam" id="NF003759">
    <property type="entry name" value="PRK05352.1-2"/>
    <property type="match status" value="1"/>
</dbReference>
<dbReference type="InterPro" id="IPR056147">
    <property type="entry name" value="NQRA_N"/>
</dbReference>
<sequence>MILIKKGIDLPISGAITDFSIRSFVPQNTVAVIGSDYLGLKPTMFVAEGELVKKGQALFEDKKNPNVVVCAPVSGRIQSIKRGERRKLLSVIIEVQHDDEAVPFKSFSVNELQELPEDVIREQLRLSGQWVNIRQRPFDKIPRFDATAFAIFINAMDTNPLSFDPLLALSGREEDYQMGLAVISKLTAGNVHVCFKEGGALPAVENEKVKYHTFSGVHPAGLVGTHIHFIEPVGSQKTVWHLGLQDLLAIGHLFRTGTLDTQRIVAIAGPGVKKPELVRTVKGANLDELLEDNLLSGAQRIISGSVFSGRRSLVSCNYLGNYDQQISVLPEGRDSVFLEFMRLGENRYSKTRAYLGRFLKKPLPFTTAVQGSARAILPFGIYEEVMPLDILPTLLLKALVVKDTDTAVQLGALELVEEDVALLTYVDPGKHDFGAILRENLQQIEEES</sequence>
<dbReference type="GO" id="GO:0016655">
    <property type="term" value="F:oxidoreductase activity, acting on NAD(P)H, quinone or similar compound as acceptor"/>
    <property type="evidence" value="ECO:0007669"/>
    <property type="project" value="UniProtKB-UniRule"/>
</dbReference>
<comment type="catalytic activity">
    <reaction evidence="8">
        <text>a ubiquinone + n Na(+)(in) + NADH + H(+) = a ubiquinol + n Na(+)(out) + NAD(+)</text>
        <dbReference type="Rhea" id="RHEA:47748"/>
        <dbReference type="Rhea" id="RHEA-COMP:9565"/>
        <dbReference type="Rhea" id="RHEA-COMP:9566"/>
        <dbReference type="ChEBI" id="CHEBI:15378"/>
        <dbReference type="ChEBI" id="CHEBI:16389"/>
        <dbReference type="ChEBI" id="CHEBI:17976"/>
        <dbReference type="ChEBI" id="CHEBI:29101"/>
        <dbReference type="ChEBI" id="CHEBI:57540"/>
        <dbReference type="ChEBI" id="CHEBI:57945"/>
        <dbReference type="EC" id="7.2.1.1"/>
    </reaction>
</comment>
<keyword evidence="6 8" id="KW-0830">Ubiquinone</keyword>
<feature type="domain" description="NqrA second alpha/beta" evidence="11">
    <location>
        <begin position="117"/>
        <end position="259"/>
    </location>
</feature>
<keyword evidence="13" id="KW-1185">Reference proteome</keyword>
<protein>
    <recommendedName>
        <fullName evidence="8">Na(+)-translocating NADH-quinone reductase subunit A</fullName>
        <shortName evidence="8">Na(+)-NQR subunit A</shortName>
        <shortName evidence="8">Na(+)-translocating NQR subunit A</shortName>
        <ecNumber evidence="8">7.2.1.1</ecNumber>
    </recommendedName>
    <alternativeName>
        <fullName evidence="8">NQR complex subunit A</fullName>
    </alternativeName>
    <alternativeName>
        <fullName evidence="8">NQR-1 subunit A</fullName>
    </alternativeName>
</protein>
<dbReference type="NCBIfam" id="TIGR01936">
    <property type="entry name" value="nqrA"/>
    <property type="match status" value="1"/>
</dbReference>
<evidence type="ECO:0000259" key="10">
    <source>
        <dbReference type="Pfam" id="PF11973"/>
    </source>
</evidence>
<feature type="domain" description="Na(+)-translocating NADH-quinone reductase subunit A C-terminal" evidence="10">
    <location>
        <begin position="264"/>
        <end position="311"/>
    </location>
</feature>
<evidence type="ECO:0000256" key="1">
    <source>
        <dbReference type="ARBA" id="ARBA00022448"/>
    </source>
</evidence>
<accession>A5EUU8</accession>
<name>A5EUU8_DICNV</name>
<evidence type="ECO:0000256" key="8">
    <source>
        <dbReference type="HAMAP-Rule" id="MF_00425"/>
    </source>
</evidence>
<keyword evidence="5 8" id="KW-0406">Ion transport</keyword>
<evidence type="ECO:0000259" key="9">
    <source>
        <dbReference type="Pfam" id="PF05896"/>
    </source>
</evidence>
<dbReference type="eggNOG" id="COG1726">
    <property type="taxonomic scope" value="Bacteria"/>
</dbReference>
<dbReference type="PANTHER" id="PTHR37839">
    <property type="entry name" value="NA(+)-TRANSLOCATING NADH-QUINONE REDUCTASE SUBUNIT A"/>
    <property type="match status" value="1"/>
</dbReference>
<feature type="domain" description="NqrA N-terminal barrel-sandwich hybrid" evidence="9">
    <location>
        <begin position="2"/>
        <end position="95"/>
    </location>
</feature>
<evidence type="ECO:0000256" key="2">
    <source>
        <dbReference type="ARBA" id="ARBA00022967"/>
    </source>
</evidence>
<evidence type="ECO:0000313" key="13">
    <source>
        <dbReference type="Proteomes" id="UP000000248"/>
    </source>
</evidence>
<evidence type="ECO:0000256" key="5">
    <source>
        <dbReference type="ARBA" id="ARBA00023065"/>
    </source>
</evidence>
<dbReference type="Pfam" id="PF11973">
    <property type="entry name" value="NQRA_SLBB"/>
    <property type="match status" value="1"/>
</dbReference>
<comment type="subunit">
    <text evidence="8">Composed of six subunits; NqrA, NqrB, NqrC, NqrD, NqrE and NqrF.</text>
</comment>